<evidence type="ECO:0000313" key="6">
    <source>
        <dbReference type="EMBL" id="CUO56283.1"/>
    </source>
</evidence>
<protein>
    <recommendedName>
        <fullName evidence="2">protein-tyrosine-phosphatase</fullName>
        <ecNumber evidence="2">3.1.3.48</ecNumber>
    </recommendedName>
</protein>
<keyword evidence="4" id="KW-0904">Protein phosphatase</keyword>
<dbReference type="SUPFAM" id="SSF89550">
    <property type="entry name" value="PHP domain-like"/>
    <property type="match status" value="1"/>
</dbReference>
<name>A0A174G1E6_9CLOT</name>
<dbReference type="GO" id="GO:0030145">
    <property type="term" value="F:manganese ion binding"/>
    <property type="evidence" value="ECO:0007669"/>
    <property type="project" value="InterPro"/>
</dbReference>
<dbReference type="Gene3D" id="3.20.20.140">
    <property type="entry name" value="Metal-dependent hydrolases"/>
    <property type="match status" value="1"/>
</dbReference>
<keyword evidence="3 6" id="KW-0378">Hydrolase</keyword>
<dbReference type="RefSeq" id="WP_055277375.1">
    <property type="nucleotide sequence ID" value="NZ_CYZV01000031.1"/>
</dbReference>
<dbReference type="Pfam" id="PF19567">
    <property type="entry name" value="CpsB_CapC"/>
    <property type="match status" value="1"/>
</dbReference>
<comment type="catalytic activity">
    <reaction evidence="5">
        <text>O-phospho-L-tyrosyl-[protein] + H2O = L-tyrosyl-[protein] + phosphate</text>
        <dbReference type="Rhea" id="RHEA:10684"/>
        <dbReference type="Rhea" id="RHEA-COMP:10136"/>
        <dbReference type="Rhea" id="RHEA-COMP:20101"/>
        <dbReference type="ChEBI" id="CHEBI:15377"/>
        <dbReference type="ChEBI" id="CHEBI:43474"/>
        <dbReference type="ChEBI" id="CHEBI:46858"/>
        <dbReference type="ChEBI" id="CHEBI:61978"/>
        <dbReference type="EC" id="3.1.3.48"/>
    </reaction>
</comment>
<gene>
    <name evidence="6" type="primary">ywqE</name>
    <name evidence="6" type="ORF">ERS852470_02700</name>
</gene>
<dbReference type="InterPro" id="IPR016195">
    <property type="entry name" value="Pol/histidinol_Pase-like"/>
</dbReference>
<dbReference type="InterPro" id="IPR016667">
    <property type="entry name" value="Caps_polysacc_synth_CpsB/CapC"/>
</dbReference>
<reference evidence="6 7" key="1">
    <citation type="submission" date="2015-09" db="EMBL/GenBank/DDBJ databases">
        <authorList>
            <consortium name="Pathogen Informatics"/>
        </authorList>
    </citation>
    <scope>NUCLEOTIDE SEQUENCE [LARGE SCALE GENOMIC DNA]</scope>
    <source>
        <strain evidence="6 7">2789STDY5834855</strain>
    </source>
</reference>
<sequence>MIDIHSHIINEIDDGSKSIEMTITMLKKAEISGTKSIVATPHFMRGRFDVEYSEVLKRVEELKKVAADNNIDINIYAGQEVYYSSNLMEYFNDKCIGTINGSRYMLIELPMLEFNLDEVIDTIYELQIRKIVPIIAHPERYKQFIKKPSMINALIKEGMLFQLNAGSIAGNFGKDVKKTAQKFLEHNVYSFIGSDAHRDRGRDTDMSEALKLLEKSQKRAFISNASAMLDDEEVAFNGTAVKEKKFLGLF</sequence>
<dbReference type="GO" id="GO:0004725">
    <property type="term" value="F:protein tyrosine phosphatase activity"/>
    <property type="evidence" value="ECO:0007669"/>
    <property type="project" value="UniProtKB-EC"/>
</dbReference>
<accession>A0A174G1E6</accession>
<proteinExistence type="inferred from homology"/>
<evidence type="ECO:0000256" key="5">
    <source>
        <dbReference type="ARBA" id="ARBA00051722"/>
    </source>
</evidence>
<dbReference type="PANTHER" id="PTHR39181:SF1">
    <property type="entry name" value="TYROSINE-PROTEIN PHOSPHATASE YWQE"/>
    <property type="match status" value="1"/>
</dbReference>
<evidence type="ECO:0000313" key="7">
    <source>
        <dbReference type="Proteomes" id="UP000095558"/>
    </source>
</evidence>
<evidence type="ECO:0000256" key="2">
    <source>
        <dbReference type="ARBA" id="ARBA00013064"/>
    </source>
</evidence>
<evidence type="ECO:0000256" key="3">
    <source>
        <dbReference type="ARBA" id="ARBA00022801"/>
    </source>
</evidence>
<dbReference type="EC" id="3.1.3.48" evidence="2"/>
<evidence type="ECO:0000256" key="4">
    <source>
        <dbReference type="ARBA" id="ARBA00022912"/>
    </source>
</evidence>
<comment type="similarity">
    <text evidence="1">Belongs to the metallo-dependent hydrolases superfamily. CpsB/CapC family.</text>
</comment>
<dbReference type="PIRSF" id="PIRSF016557">
    <property type="entry name" value="Caps_synth_CpsB"/>
    <property type="match status" value="1"/>
</dbReference>
<organism evidence="6 7">
    <name type="scientific">Clostridium disporicum</name>
    <dbReference type="NCBI Taxonomy" id="84024"/>
    <lineage>
        <taxon>Bacteria</taxon>
        <taxon>Bacillati</taxon>
        <taxon>Bacillota</taxon>
        <taxon>Clostridia</taxon>
        <taxon>Eubacteriales</taxon>
        <taxon>Clostridiaceae</taxon>
        <taxon>Clostridium</taxon>
    </lineage>
</organism>
<evidence type="ECO:0000256" key="1">
    <source>
        <dbReference type="ARBA" id="ARBA00005750"/>
    </source>
</evidence>
<dbReference type="EMBL" id="CYZV01000031">
    <property type="protein sequence ID" value="CUO56283.1"/>
    <property type="molecule type" value="Genomic_DNA"/>
</dbReference>
<dbReference type="Proteomes" id="UP000095558">
    <property type="component" value="Unassembled WGS sequence"/>
</dbReference>
<dbReference type="PANTHER" id="PTHR39181">
    <property type="entry name" value="TYROSINE-PROTEIN PHOSPHATASE YWQE"/>
    <property type="match status" value="1"/>
</dbReference>
<dbReference type="AlphaFoldDB" id="A0A174G1E6"/>
<dbReference type="OrthoDB" id="9788539at2"/>